<feature type="compositionally biased region" description="Polar residues" evidence="1">
    <location>
        <begin position="1"/>
        <end position="11"/>
    </location>
</feature>
<accession>A0AAV3Z478</accession>
<sequence length="194" mass="21556">MKAQTHSQTKTQQKRPLTRRRQTSRQQSGPGGQNNIQPTVHITNYDTLNREEQTIIFCLRTGQNRAYRLRKHMYTKLKIGETPICQCEQGPQSAELVLQTCPNLTILRHLFWPEPTSLTEKLQGEGGGGGGVGGGAGQQQQQQQQQQEEEEESDIQKVGDSAPYIVGVVTFLSLCTGRRVVGIGALWTQNAILS</sequence>
<evidence type="ECO:0000313" key="2">
    <source>
        <dbReference type="EMBL" id="GFN88793.1"/>
    </source>
</evidence>
<feature type="compositionally biased region" description="Basic residues" evidence="1">
    <location>
        <begin position="12"/>
        <end position="23"/>
    </location>
</feature>
<feature type="region of interest" description="Disordered" evidence="1">
    <location>
        <begin position="118"/>
        <end position="156"/>
    </location>
</feature>
<keyword evidence="3" id="KW-1185">Reference proteome</keyword>
<dbReference type="Proteomes" id="UP000735302">
    <property type="component" value="Unassembled WGS sequence"/>
</dbReference>
<reference evidence="2 3" key="1">
    <citation type="journal article" date="2021" name="Elife">
        <title>Chloroplast acquisition without the gene transfer in kleptoplastic sea slugs, Plakobranchus ocellatus.</title>
        <authorList>
            <person name="Maeda T."/>
            <person name="Takahashi S."/>
            <person name="Yoshida T."/>
            <person name="Shimamura S."/>
            <person name="Takaki Y."/>
            <person name="Nagai Y."/>
            <person name="Toyoda A."/>
            <person name="Suzuki Y."/>
            <person name="Arimoto A."/>
            <person name="Ishii H."/>
            <person name="Satoh N."/>
            <person name="Nishiyama T."/>
            <person name="Hasebe M."/>
            <person name="Maruyama T."/>
            <person name="Minagawa J."/>
            <person name="Obokata J."/>
            <person name="Shigenobu S."/>
        </authorList>
    </citation>
    <scope>NUCLEOTIDE SEQUENCE [LARGE SCALE GENOMIC DNA]</scope>
</reference>
<comment type="caution">
    <text evidence="2">The sequence shown here is derived from an EMBL/GenBank/DDBJ whole genome shotgun (WGS) entry which is preliminary data.</text>
</comment>
<feature type="compositionally biased region" description="Gly residues" evidence="1">
    <location>
        <begin position="124"/>
        <end position="137"/>
    </location>
</feature>
<proteinExistence type="predicted"/>
<organism evidence="2 3">
    <name type="scientific">Plakobranchus ocellatus</name>
    <dbReference type="NCBI Taxonomy" id="259542"/>
    <lineage>
        <taxon>Eukaryota</taxon>
        <taxon>Metazoa</taxon>
        <taxon>Spiralia</taxon>
        <taxon>Lophotrochozoa</taxon>
        <taxon>Mollusca</taxon>
        <taxon>Gastropoda</taxon>
        <taxon>Heterobranchia</taxon>
        <taxon>Euthyneura</taxon>
        <taxon>Panpulmonata</taxon>
        <taxon>Sacoglossa</taxon>
        <taxon>Placobranchoidea</taxon>
        <taxon>Plakobranchidae</taxon>
        <taxon>Plakobranchus</taxon>
    </lineage>
</organism>
<protein>
    <submittedName>
        <fullName evidence="2">Uncharacterized protein</fullName>
    </submittedName>
</protein>
<gene>
    <name evidence="2" type="ORF">PoB_001529900</name>
</gene>
<dbReference type="AlphaFoldDB" id="A0AAV3Z478"/>
<dbReference type="EMBL" id="BLXT01001882">
    <property type="protein sequence ID" value="GFN88793.1"/>
    <property type="molecule type" value="Genomic_DNA"/>
</dbReference>
<evidence type="ECO:0000256" key="1">
    <source>
        <dbReference type="SAM" id="MobiDB-lite"/>
    </source>
</evidence>
<evidence type="ECO:0000313" key="3">
    <source>
        <dbReference type="Proteomes" id="UP000735302"/>
    </source>
</evidence>
<feature type="region of interest" description="Disordered" evidence="1">
    <location>
        <begin position="1"/>
        <end position="40"/>
    </location>
</feature>
<name>A0AAV3Z478_9GAST</name>